<sequence>MEEYQGVDVFLSVVEPWLDEHAEVVREALSPLAVFGGWKRTEYEFGDPLETAYALSRVSDALIYKLQPLLPPGSETPWAHDIHEPERWPHINRDQYLTAFARLGMAPIGNIAFEPFFHEVVHVEQDEHPQAPIEITGTVWPGLMFGELLFSRTGVTVRAGTRHLVAGIADKSLLHDVFMRRYRETFDGSLGWGHNSQWKTDFRRDYLTDAAFHFDVDEDLDSDRSILGEPRMLTLSERSDLVQYRCLTRPLQDPAAWDSACPGGRLMVSRRPS</sequence>
<comment type="caution">
    <text evidence="1">The sequence shown here is derived from an EMBL/GenBank/DDBJ whole genome shotgun (WGS) entry which is preliminary data.</text>
</comment>
<dbReference type="EMBL" id="JBHEZZ010000010">
    <property type="protein sequence ID" value="MFC1403481.1"/>
    <property type="molecule type" value="Genomic_DNA"/>
</dbReference>
<accession>A0ABV6UPX0</accession>
<proteinExistence type="predicted"/>
<gene>
    <name evidence="1" type="ORF">ACEZDJ_19510</name>
</gene>
<evidence type="ECO:0008006" key="3">
    <source>
        <dbReference type="Google" id="ProtNLM"/>
    </source>
</evidence>
<keyword evidence="2" id="KW-1185">Reference proteome</keyword>
<evidence type="ECO:0000313" key="2">
    <source>
        <dbReference type="Proteomes" id="UP001592528"/>
    </source>
</evidence>
<reference evidence="1 2" key="1">
    <citation type="submission" date="2024-09" db="EMBL/GenBank/DDBJ databases">
        <authorList>
            <person name="Lee S.D."/>
        </authorList>
    </citation>
    <scope>NUCLEOTIDE SEQUENCE [LARGE SCALE GENOMIC DNA]</scope>
    <source>
        <strain evidence="1 2">N1-5</strain>
    </source>
</reference>
<organism evidence="1 2">
    <name type="scientific">Streptacidiphilus cavernicola</name>
    <dbReference type="NCBI Taxonomy" id="3342716"/>
    <lineage>
        <taxon>Bacteria</taxon>
        <taxon>Bacillati</taxon>
        <taxon>Actinomycetota</taxon>
        <taxon>Actinomycetes</taxon>
        <taxon>Kitasatosporales</taxon>
        <taxon>Streptomycetaceae</taxon>
        <taxon>Streptacidiphilus</taxon>
    </lineage>
</organism>
<name>A0ABV6UPX0_9ACTN</name>
<dbReference type="Proteomes" id="UP001592528">
    <property type="component" value="Unassembled WGS sequence"/>
</dbReference>
<protein>
    <recommendedName>
        <fullName evidence="3">DUF4262 domain-containing protein</fullName>
    </recommendedName>
</protein>
<evidence type="ECO:0000313" key="1">
    <source>
        <dbReference type="EMBL" id="MFC1403481.1"/>
    </source>
</evidence>